<dbReference type="InterPro" id="IPR025263">
    <property type="entry name" value="YhdP_central"/>
</dbReference>
<keyword evidence="1" id="KW-0812">Transmembrane</keyword>
<organism evidence="3 4">
    <name type="scientific">Thalassotalea piscium</name>
    <dbReference type="NCBI Taxonomy" id="1230533"/>
    <lineage>
        <taxon>Bacteria</taxon>
        <taxon>Pseudomonadati</taxon>
        <taxon>Pseudomonadota</taxon>
        <taxon>Gammaproteobacteria</taxon>
        <taxon>Alteromonadales</taxon>
        <taxon>Colwelliaceae</taxon>
        <taxon>Thalassotalea</taxon>
    </lineage>
</organism>
<proteinExistence type="predicted"/>
<keyword evidence="1" id="KW-0472">Membrane</keyword>
<dbReference type="PANTHER" id="PTHR38690">
    <property type="entry name" value="PROTEASE-RELATED"/>
    <property type="match status" value="1"/>
</dbReference>
<protein>
    <submittedName>
        <fullName evidence="3">Uncharacterized protein (TIGR02099 family)</fullName>
    </submittedName>
</protein>
<comment type="caution">
    <text evidence="3">The sequence shown here is derived from an EMBL/GenBank/DDBJ whole genome shotgun (WGS) entry which is preliminary data.</text>
</comment>
<evidence type="ECO:0000313" key="3">
    <source>
        <dbReference type="EMBL" id="MBB6543882.1"/>
    </source>
</evidence>
<gene>
    <name evidence="3" type="ORF">HNQ55_002405</name>
</gene>
<dbReference type="InterPro" id="IPR011836">
    <property type="entry name" value="YhdP"/>
</dbReference>
<evidence type="ECO:0000256" key="1">
    <source>
        <dbReference type="SAM" id="Phobius"/>
    </source>
</evidence>
<dbReference type="Proteomes" id="UP000537141">
    <property type="component" value="Unassembled WGS sequence"/>
</dbReference>
<dbReference type="Pfam" id="PF13116">
    <property type="entry name" value="YhdP"/>
    <property type="match status" value="1"/>
</dbReference>
<evidence type="ECO:0000259" key="2">
    <source>
        <dbReference type="Pfam" id="PF13116"/>
    </source>
</evidence>
<feature type="domain" description="YhdP central" evidence="2">
    <location>
        <begin position="6"/>
        <end position="1277"/>
    </location>
</feature>
<evidence type="ECO:0000313" key="4">
    <source>
        <dbReference type="Proteomes" id="UP000537141"/>
    </source>
</evidence>
<sequence>MSISKVLNRWLNRFYKIIAILLVSFAVLISSLRLLLPYAHNYRLDFQDYINTTYQSNVVIGSLHMDWKSSGPSMVANNVSFLQTDGVEIFIGAIDFHLDFWRSIRQLNFVTKALTLDGVKVYVNKGVVINTEKNNQQLAIVDNVTELFLQRINRFSLRDSQIIYRTEQEVQTFLISELNWLNNGDKHRAEGKVIIDGLTSNNLNLVLALEGKKLSTMKGTVYVKANKVNITPWLDKVLAIKDEDTHSSINFDAWLAINDGLIENIKVALGENQIVWQHLASIQSFNIEHGLILIENISDNQYFNFSTSELTFRSNNRAWLPLTIEVSANKNQYSGYISSIDAEGIAQLVPLFTSNKDARKLLYSLAPQGVLNDVVWQTKDSKTSVTAEFSQLGISYYQGIPSINQLSGEVLYHDQQLLMKVQSNNGEIDFKEHFIKPIPYQTLAATVSLFFQESGVLAKINDISLNSEEISLSGEVTIDARDDKPITMALLADVQNVDVKNAPHYYPELLMGPDLVNYLNKSIISGKATQAQVLFNGPLVDFPFTEQQGIFTVDAELTDATFKFDSEWSAIEQFNGNLNFTNNSMLITGRSGSLEGVDVSGVTARIDELVGAQLLEIEAGFNNTKAADVTLLMQKSPLKESVGVVLEQVKVSDNIAGTFSLTIPLEDTDNTVAKGTVVFTNNRVSLTAPEMEFEQVNGQLNFVNDVITTKNIKLNWRDLPLALNVNAETTPEHYQTNIDITADWSQALWQKQLPPLLKDYAKGPLQWQGELTLKNADDGQFKYDLLVLSDLAQTELKLPAPFEKVIDDKRSVLAKVQGNEKQSIIDAVVGKQMSFYGVLDHELVTFSRAHLILGKEDMLLPLNGFHITANLEKASFEQWQPFVVDIIDSLASFSNDEDNVQSPSLLTQPQRIRGEISQFTLLGETLDNVAFNISDEQAWWLLALSSTQARADIKFLPNWLEQGVVVEADFINLANTKTVLPSVESKSVNEQQVIPIPTKSIEEIAQENAAVAHIFNNVPPVTFSCKQCQYNGLDLGQIDFLIKREDDNTIALNNFVAKRKRNNVSFDMLWQRQADNYITSINGKLSIDDLEQEFKQLGFASLIKDSGVEATYDINWQGAPYQWNVETLNGELYTKLNDGYLADIDDKGLRIFSVLSLQSLVRKLTLDFRDIFSDGMFYSQIIAEAHIKDGVLYTDNAKMKGAAGDLSIKGNTNLSAGNLDYRMSYKPNFSASLPAIAWIATLNPVTFLGALALDEVLISKVWSEFNFELTGNINEPDLREVNRKSQNISVGRSTPPQIVDAETNIQEDKKAAEIKLPAKEVKELDKIDG</sequence>
<name>A0A7X0NI22_9GAMM</name>
<feature type="transmembrane region" description="Helical" evidence="1">
    <location>
        <begin position="14"/>
        <end position="36"/>
    </location>
</feature>
<accession>A0A7X0NI22</accession>
<dbReference type="PANTHER" id="PTHR38690:SF1">
    <property type="entry name" value="PROTEASE"/>
    <property type="match status" value="1"/>
</dbReference>
<dbReference type="EMBL" id="JACHHU010000020">
    <property type="protein sequence ID" value="MBB6543882.1"/>
    <property type="molecule type" value="Genomic_DNA"/>
</dbReference>
<keyword evidence="1" id="KW-1133">Transmembrane helix</keyword>
<dbReference type="RefSeq" id="WP_184424657.1">
    <property type="nucleotide sequence ID" value="NZ_AP027362.1"/>
</dbReference>
<dbReference type="NCBIfam" id="TIGR02099">
    <property type="entry name" value="YhdP family protein"/>
    <property type="match status" value="1"/>
</dbReference>
<reference evidence="3 4" key="1">
    <citation type="submission" date="2020-08" db="EMBL/GenBank/DDBJ databases">
        <title>Genomic Encyclopedia of Type Strains, Phase IV (KMG-IV): sequencing the most valuable type-strain genomes for metagenomic binning, comparative biology and taxonomic classification.</title>
        <authorList>
            <person name="Goeker M."/>
        </authorList>
    </citation>
    <scope>NUCLEOTIDE SEQUENCE [LARGE SCALE GENOMIC DNA]</scope>
    <source>
        <strain evidence="3 4">DSM 26287</strain>
    </source>
</reference>
<keyword evidence="4" id="KW-1185">Reference proteome</keyword>